<feature type="region of interest" description="Disordered" evidence="1">
    <location>
        <begin position="228"/>
        <end position="261"/>
    </location>
</feature>
<feature type="compositionally biased region" description="Polar residues" evidence="1">
    <location>
        <begin position="231"/>
        <end position="261"/>
    </location>
</feature>
<dbReference type="GO" id="GO:0060271">
    <property type="term" value="P:cilium assembly"/>
    <property type="evidence" value="ECO:0007669"/>
    <property type="project" value="TreeGrafter"/>
</dbReference>
<dbReference type="OrthoDB" id="198393at2759"/>
<accession>A0A2R5GP23</accession>
<dbReference type="AlphaFoldDB" id="A0A2R5GP23"/>
<name>A0A2R5GP23_9STRA</name>
<dbReference type="Pfam" id="PF06730">
    <property type="entry name" value="FAM92"/>
    <property type="match status" value="1"/>
</dbReference>
<dbReference type="InterPro" id="IPR009602">
    <property type="entry name" value="CBAR/FAM92"/>
</dbReference>
<dbReference type="PANTHER" id="PTHR21223:SF2">
    <property type="entry name" value="CBY1-INTERACTING BAR DOMAIN-CONTAINING PROTEIN HOMOLOG"/>
    <property type="match status" value="1"/>
</dbReference>
<evidence type="ECO:0000313" key="2">
    <source>
        <dbReference type="EMBL" id="GBG32622.1"/>
    </source>
</evidence>
<dbReference type="GO" id="GO:0035869">
    <property type="term" value="C:ciliary transition zone"/>
    <property type="evidence" value="ECO:0007669"/>
    <property type="project" value="TreeGrafter"/>
</dbReference>
<dbReference type="InParanoid" id="A0A2R5GP23"/>
<keyword evidence="3" id="KW-1185">Reference proteome</keyword>
<organism evidence="2 3">
    <name type="scientific">Hondaea fermentalgiana</name>
    <dbReference type="NCBI Taxonomy" id="2315210"/>
    <lineage>
        <taxon>Eukaryota</taxon>
        <taxon>Sar</taxon>
        <taxon>Stramenopiles</taxon>
        <taxon>Bigyra</taxon>
        <taxon>Labyrinthulomycetes</taxon>
        <taxon>Thraustochytrida</taxon>
        <taxon>Thraustochytriidae</taxon>
        <taxon>Hondaea</taxon>
    </lineage>
</organism>
<comment type="caution">
    <text evidence="2">The sequence shown here is derived from an EMBL/GenBank/DDBJ whole genome shotgun (WGS) entry which is preliminary data.</text>
</comment>
<dbReference type="InterPro" id="IPR027267">
    <property type="entry name" value="AH/BAR_dom_sf"/>
</dbReference>
<dbReference type="GO" id="GO:0036064">
    <property type="term" value="C:ciliary basal body"/>
    <property type="evidence" value="ECO:0007669"/>
    <property type="project" value="TreeGrafter"/>
</dbReference>
<proteinExistence type="predicted"/>
<dbReference type="Proteomes" id="UP000241890">
    <property type="component" value="Unassembled WGS sequence"/>
</dbReference>
<dbReference type="PANTHER" id="PTHR21223">
    <property type="entry name" value="CBY1-INTERACTING BAR DOMAIN-CONTAINING PROTEIN HOMOLOG"/>
    <property type="match status" value="1"/>
</dbReference>
<sequence length="261" mass="29482">MDPSNDERAAVMSDRLHTFRKNCALVQAKANGVIKSEAAATKQYVALAESLMRMARGENNRNLRQAVAATADALSEIEGHRETLILDRVQSSLVQKINDMDENCNAPTELLLRDRNRSIKSSVKFKEQFATLANKPATSQSKLEKKRNQLQDEEKRMYTIDKSLQQNLIRYEEKRVQDAQSAFEDFVKGQLLYHCRAIETLTAALKSVQRVDPASSVDQLCNDLHIKDNRPQPQAQTLSQSRAARSVLLRQNSETKAQQSP</sequence>
<dbReference type="Gene3D" id="1.20.1270.60">
    <property type="entry name" value="Arfaptin homology (AH) domain/BAR domain"/>
    <property type="match status" value="1"/>
</dbReference>
<evidence type="ECO:0000313" key="3">
    <source>
        <dbReference type="Proteomes" id="UP000241890"/>
    </source>
</evidence>
<dbReference type="EMBL" id="BEYU01000126">
    <property type="protein sequence ID" value="GBG32622.1"/>
    <property type="molecule type" value="Genomic_DNA"/>
</dbReference>
<evidence type="ECO:0000256" key="1">
    <source>
        <dbReference type="SAM" id="MobiDB-lite"/>
    </source>
</evidence>
<reference evidence="2 3" key="1">
    <citation type="submission" date="2017-12" db="EMBL/GenBank/DDBJ databases">
        <title>Sequencing, de novo assembly and annotation of complete genome of a new Thraustochytrid species, strain FCC1311.</title>
        <authorList>
            <person name="Sedici K."/>
            <person name="Godart F."/>
            <person name="Aiese Cigliano R."/>
            <person name="Sanseverino W."/>
            <person name="Barakat M."/>
            <person name="Ortet P."/>
            <person name="Marechal E."/>
            <person name="Cagnac O."/>
            <person name="Amato A."/>
        </authorList>
    </citation>
    <scope>NUCLEOTIDE SEQUENCE [LARGE SCALE GENOMIC DNA]</scope>
</reference>
<dbReference type="SUPFAM" id="SSF103657">
    <property type="entry name" value="BAR/IMD domain-like"/>
    <property type="match status" value="1"/>
</dbReference>
<gene>
    <name evidence="2" type="ORF">FCC1311_088472</name>
</gene>
<protein>
    <submittedName>
        <fullName evidence="2">Protein FAM92A</fullName>
    </submittedName>
</protein>